<dbReference type="PRINTS" id="PR00080">
    <property type="entry name" value="SDRFAMILY"/>
</dbReference>
<evidence type="ECO:0000256" key="2">
    <source>
        <dbReference type="RuleBase" id="RU000363"/>
    </source>
</evidence>
<dbReference type="InterPro" id="IPR002347">
    <property type="entry name" value="SDR_fam"/>
</dbReference>
<dbReference type="InterPro" id="IPR036291">
    <property type="entry name" value="NAD(P)-bd_dom_sf"/>
</dbReference>
<dbReference type="Proteomes" id="UP001518990">
    <property type="component" value="Unassembled WGS sequence"/>
</dbReference>
<dbReference type="PANTHER" id="PTHR42760:SF40">
    <property type="entry name" value="3-OXOACYL-[ACYL-CARRIER-PROTEIN] REDUCTASE, CHLOROPLASTIC"/>
    <property type="match status" value="1"/>
</dbReference>
<dbReference type="PRINTS" id="PR00081">
    <property type="entry name" value="GDHRDH"/>
</dbReference>
<accession>A0ABS3K8R2</accession>
<name>A0ABS3K8R2_9PROT</name>
<proteinExistence type="inferred from homology"/>
<dbReference type="SUPFAM" id="SSF51735">
    <property type="entry name" value="NAD(P)-binding Rossmann-fold domains"/>
    <property type="match status" value="1"/>
</dbReference>
<dbReference type="EMBL" id="JACTNF010000003">
    <property type="protein sequence ID" value="MBO1073849.1"/>
    <property type="molecule type" value="Genomic_DNA"/>
</dbReference>
<dbReference type="PANTHER" id="PTHR42760">
    <property type="entry name" value="SHORT-CHAIN DEHYDROGENASES/REDUCTASES FAMILY MEMBER"/>
    <property type="match status" value="1"/>
</dbReference>
<keyword evidence="4" id="KW-1185">Reference proteome</keyword>
<comment type="caution">
    <text evidence="3">The sequence shown here is derived from an EMBL/GenBank/DDBJ whole genome shotgun (WGS) entry which is preliminary data.</text>
</comment>
<evidence type="ECO:0000313" key="3">
    <source>
        <dbReference type="EMBL" id="MBO1073849.1"/>
    </source>
</evidence>
<comment type="similarity">
    <text evidence="1 2">Belongs to the short-chain dehydrogenases/reductases (SDR) family.</text>
</comment>
<dbReference type="CDD" id="cd05233">
    <property type="entry name" value="SDR_c"/>
    <property type="match status" value="1"/>
</dbReference>
<protein>
    <submittedName>
        <fullName evidence="3">SDR family oxidoreductase</fullName>
    </submittedName>
</protein>
<evidence type="ECO:0000313" key="4">
    <source>
        <dbReference type="Proteomes" id="UP001518990"/>
    </source>
</evidence>
<sequence>MQGGSMMLQDRVAIVTGGGRGLGRAMAEALLAAGGRVVVTGARSGAELEAMAAWADATHGPDRLLALTADVTRPADCARVVAAALERFGALHAVINNAGRGMRLVSERFTTDPVPFWTVPPETWALIMDINLNGAFNMAAAAMPHLLAQRDGRIVNISTSDQTMVRRGYAPYGPSKAGLEAASRCWAQDVEGTGVTVNVLLPGGAANTELLPAGPSRRGADGNLLDPAIMGPPAVWLTSAESAAVNGRRFIARLWDSDLPLAEASTGARSAPVAKPSIM</sequence>
<dbReference type="Gene3D" id="3.40.50.720">
    <property type="entry name" value="NAD(P)-binding Rossmann-like Domain"/>
    <property type="match status" value="1"/>
</dbReference>
<gene>
    <name evidence="3" type="ORF">IAI60_04450</name>
</gene>
<evidence type="ECO:0000256" key="1">
    <source>
        <dbReference type="ARBA" id="ARBA00006484"/>
    </source>
</evidence>
<dbReference type="Pfam" id="PF00106">
    <property type="entry name" value="adh_short"/>
    <property type="match status" value="1"/>
</dbReference>
<reference evidence="3 4" key="1">
    <citation type="submission" date="2020-09" db="EMBL/GenBank/DDBJ databases">
        <title>Roseomonas.</title>
        <authorList>
            <person name="Zhu W."/>
        </authorList>
    </citation>
    <scope>NUCLEOTIDE SEQUENCE [LARGE SCALE GENOMIC DNA]</scope>
    <source>
        <strain evidence="3 4">1311</strain>
    </source>
</reference>
<organism evidence="3 4">
    <name type="scientific">Roseomonas marmotae</name>
    <dbReference type="NCBI Taxonomy" id="2768161"/>
    <lineage>
        <taxon>Bacteria</taxon>
        <taxon>Pseudomonadati</taxon>
        <taxon>Pseudomonadota</taxon>
        <taxon>Alphaproteobacteria</taxon>
        <taxon>Acetobacterales</taxon>
        <taxon>Roseomonadaceae</taxon>
        <taxon>Roseomonas</taxon>
    </lineage>
</organism>